<keyword evidence="1" id="KW-0472">Membrane</keyword>
<name>A0A6G5AH23_RHIMP</name>
<organism evidence="2">
    <name type="scientific">Rhipicephalus microplus</name>
    <name type="common">Cattle tick</name>
    <name type="synonym">Boophilus microplus</name>
    <dbReference type="NCBI Taxonomy" id="6941"/>
    <lineage>
        <taxon>Eukaryota</taxon>
        <taxon>Metazoa</taxon>
        <taxon>Ecdysozoa</taxon>
        <taxon>Arthropoda</taxon>
        <taxon>Chelicerata</taxon>
        <taxon>Arachnida</taxon>
        <taxon>Acari</taxon>
        <taxon>Parasitiformes</taxon>
        <taxon>Ixodida</taxon>
        <taxon>Ixodoidea</taxon>
        <taxon>Ixodidae</taxon>
        <taxon>Rhipicephalinae</taxon>
        <taxon>Rhipicephalus</taxon>
        <taxon>Boophilus</taxon>
    </lineage>
</organism>
<reference evidence="2" key="1">
    <citation type="submission" date="2020-03" db="EMBL/GenBank/DDBJ databases">
        <title>A transcriptome and proteome of the tick Rhipicephalus microplus shaped by the genetic composition of its hosts and developmental stage.</title>
        <authorList>
            <person name="Garcia G.R."/>
            <person name="Ribeiro J.M.C."/>
            <person name="Maruyama S.R."/>
            <person name="Gardinasse L.G."/>
            <person name="Nelson K."/>
            <person name="Ferreira B.R."/>
            <person name="Andrade T.G."/>
            <person name="Santos I.K.F.M."/>
        </authorList>
    </citation>
    <scope>NUCLEOTIDE SEQUENCE</scope>
    <source>
        <strain evidence="2">NSGR</strain>
        <tissue evidence="2">Salivary glands</tissue>
    </source>
</reference>
<sequence length="71" mass="8064">MASVLQRIFVSLTFTLFAQHVRMLQFSFTLSNHGCVTTFLHIYIFMCVCACACARVCVCVCVCVRDICFKI</sequence>
<proteinExistence type="predicted"/>
<dbReference type="AlphaFoldDB" id="A0A6G5AH23"/>
<feature type="transmembrane region" description="Helical" evidence="1">
    <location>
        <begin position="39"/>
        <end position="64"/>
    </location>
</feature>
<accession>A0A6G5AH23</accession>
<evidence type="ECO:0000313" key="2">
    <source>
        <dbReference type="EMBL" id="NIE49470.1"/>
    </source>
</evidence>
<dbReference type="EMBL" id="GIKN01007197">
    <property type="protein sequence ID" value="NIE49470.1"/>
    <property type="molecule type" value="Transcribed_RNA"/>
</dbReference>
<keyword evidence="1" id="KW-0812">Transmembrane</keyword>
<keyword evidence="1" id="KW-1133">Transmembrane helix</keyword>
<evidence type="ECO:0000256" key="1">
    <source>
        <dbReference type="SAM" id="Phobius"/>
    </source>
</evidence>
<protein>
    <submittedName>
        <fullName evidence="2">Uncharacterized protein</fullName>
    </submittedName>
</protein>